<proteinExistence type="predicted"/>
<dbReference type="GO" id="GO:0015344">
    <property type="term" value="F:siderophore uptake transmembrane transporter activity"/>
    <property type="evidence" value="ECO:0007669"/>
    <property type="project" value="TreeGrafter"/>
</dbReference>
<gene>
    <name evidence="8" type="ordered locus">Acid_0883</name>
</gene>
<evidence type="ECO:0000259" key="7">
    <source>
        <dbReference type="Pfam" id="PF25183"/>
    </source>
</evidence>
<keyword evidence="6" id="KW-0998">Cell outer membrane</keyword>
<keyword evidence="5" id="KW-0472">Membrane</keyword>
<evidence type="ECO:0000256" key="4">
    <source>
        <dbReference type="ARBA" id="ARBA00022692"/>
    </source>
</evidence>
<dbReference type="eggNOG" id="COG4206">
    <property type="taxonomic scope" value="Bacteria"/>
</dbReference>
<dbReference type="Gene3D" id="2.60.40.1120">
    <property type="entry name" value="Carboxypeptidase-like, regulatory domain"/>
    <property type="match status" value="1"/>
</dbReference>
<reference evidence="8" key="1">
    <citation type="submission" date="2006-10" db="EMBL/GenBank/DDBJ databases">
        <title>Complete sequence of Solibacter usitatus Ellin6076.</title>
        <authorList>
            <consortium name="US DOE Joint Genome Institute"/>
            <person name="Copeland A."/>
            <person name="Lucas S."/>
            <person name="Lapidus A."/>
            <person name="Barry K."/>
            <person name="Detter J.C."/>
            <person name="Glavina del Rio T."/>
            <person name="Hammon N."/>
            <person name="Israni S."/>
            <person name="Dalin E."/>
            <person name="Tice H."/>
            <person name="Pitluck S."/>
            <person name="Thompson L.S."/>
            <person name="Brettin T."/>
            <person name="Bruce D."/>
            <person name="Han C."/>
            <person name="Tapia R."/>
            <person name="Gilna P."/>
            <person name="Schmutz J."/>
            <person name="Larimer F."/>
            <person name="Land M."/>
            <person name="Hauser L."/>
            <person name="Kyrpides N."/>
            <person name="Mikhailova N."/>
            <person name="Janssen P.H."/>
            <person name="Kuske C.R."/>
            <person name="Richardson P."/>
        </authorList>
    </citation>
    <scope>NUCLEOTIDE SEQUENCE</scope>
    <source>
        <strain evidence="8">Ellin6076</strain>
    </source>
</reference>
<dbReference type="GO" id="GO:0044718">
    <property type="term" value="P:siderophore transmembrane transport"/>
    <property type="evidence" value="ECO:0007669"/>
    <property type="project" value="TreeGrafter"/>
</dbReference>
<dbReference type="PANTHER" id="PTHR30069">
    <property type="entry name" value="TONB-DEPENDENT OUTER MEMBRANE RECEPTOR"/>
    <property type="match status" value="1"/>
</dbReference>
<evidence type="ECO:0000256" key="1">
    <source>
        <dbReference type="ARBA" id="ARBA00004571"/>
    </source>
</evidence>
<dbReference type="HOGENOM" id="CLU_006298_0_0_0"/>
<dbReference type="InterPro" id="IPR036942">
    <property type="entry name" value="Beta-barrel_TonB_sf"/>
</dbReference>
<dbReference type="STRING" id="234267.Acid_0883"/>
<protein>
    <submittedName>
        <fullName evidence="8">TonB-dependent receptor</fullName>
    </submittedName>
</protein>
<evidence type="ECO:0000256" key="6">
    <source>
        <dbReference type="ARBA" id="ARBA00023237"/>
    </source>
</evidence>
<comment type="subcellular location">
    <subcellularLocation>
        <location evidence="1">Cell outer membrane</location>
        <topology evidence="1">Multi-pass membrane protein</topology>
    </subcellularLocation>
</comment>
<evidence type="ECO:0000313" key="8">
    <source>
        <dbReference type="EMBL" id="ABJ81882.1"/>
    </source>
</evidence>
<evidence type="ECO:0000256" key="3">
    <source>
        <dbReference type="ARBA" id="ARBA00022452"/>
    </source>
</evidence>
<dbReference type="GO" id="GO:0030246">
    <property type="term" value="F:carbohydrate binding"/>
    <property type="evidence" value="ECO:0007669"/>
    <property type="project" value="InterPro"/>
</dbReference>
<keyword evidence="3" id="KW-1134">Transmembrane beta strand</keyword>
<keyword evidence="2" id="KW-0813">Transport</keyword>
<dbReference type="EMBL" id="CP000473">
    <property type="protein sequence ID" value="ABJ81882.1"/>
    <property type="molecule type" value="Genomic_DNA"/>
</dbReference>
<dbReference type="SUPFAM" id="SSF56935">
    <property type="entry name" value="Porins"/>
    <property type="match status" value="1"/>
</dbReference>
<organism evidence="8">
    <name type="scientific">Solibacter usitatus (strain Ellin6076)</name>
    <dbReference type="NCBI Taxonomy" id="234267"/>
    <lineage>
        <taxon>Bacteria</taxon>
        <taxon>Pseudomonadati</taxon>
        <taxon>Acidobacteriota</taxon>
        <taxon>Terriglobia</taxon>
        <taxon>Bryobacterales</taxon>
        <taxon>Solibacteraceae</taxon>
        <taxon>Candidatus Solibacter</taxon>
    </lineage>
</organism>
<keyword evidence="8" id="KW-0675">Receptor</keyword>
<sequence length="1131" mass="122399">MDPIGLYCLTGRSPRSLRKESQLNVGGEHMSRKPNLAVLTALVCLALAGSALYAQTSFGRISGSVTDPTGAAVPGATIKIINTETQTARTVETDSNGLYAVTNLPVGPYTLEATQKGFQTKQLTGITVIADGRLTADFKLAVGDISQTVEVTAQSGEALNTTSGDLSRVIETKQVENLALNGGNYVELMTLVPGAVVTNPDQFSVTTSLSATNQNINGNRSDSQNLTVDGAFNLVAGSNGSLMNNVNSNFIQEVKIQSSNAGAEYGRTAGVAFNIVTKNGTNQFHGSTFETFRNDKLDARNFFSVQKTKLRYNDFGYTIGGPIKKDKLFFFWGQEWKRLRQNANPSRVTVPSTAMLNGDFSSVAQIFFPGTKNPIPGNNIASLMTPDGKAIAGVFKGQEKLASAFTDANVANNAILQPDNPLNYRQHLVRIDYHINDKHSLYGRWVSDRNSLVDPFGTFSGANLPTTPTLRGRPGESFLLAETWLVSPSIVNEFRINASWASQNIPPYGDTWQRATYGFQFPYVFPAGTGNFRNGIPDVSVSGYANFKGPSFALHSPSTDSQVADSISWIHSPHIVKAGFVMIRDRVDQNGRSSYTGNLTFNSSGNTNTTGNSLADALLGNFRTYSEASADPMGFFRFSQPGAYIQDSWRVNRKLSLDFGVRWEWLQPWYTQANNMANFVPALYNPAQAVTVTSAGTVVPGSGNLYNGLIRAGDGIPSSEVGRVPGSTSSLFGSIPAGAPRGFFQAQNMFSPRFGFAYAATSKTVIRGGYGMFFARPQGNMIFSQLNVPPILLLSQFENGNLANPGGAAGVTAVNGNITAINPNVVNGYSEQMSLGVQRELPKGIFAEVSYVGNLGRHLLRQPNINQIDFALNAANAALPSAQRAANATLVPYKGYSNITQYNSDSTSNYNALQVYLNKRKGNIFFTAGYTYSKALGDSSGQGDNPENYLDRHYNYGPLSFDRRHAFIGTYVWSLPRLGTANPIVRTAFGAWQLNGVIRLQTGQYYTVTGNTSIGGRRADYVGGDVLVSGSAQTINNWVNRAAFANAPDNRFGNAPVGNVEAPGLQTYNLSVSKNFQIKEKFRLRYQADFFNAFNIANFTGLNTNLASAAFGTLPTAYPPRNIQMQLKLTF</sequence>
<evidence type="ECO:0000256" key="5">
    <source>
        <dbReference type="ARBA" id="ARBA00023136"/>
    </source>
</evidence>
<dbReference type="SUPFAM" id="SSF49452">
    <property type="entry name" value="Starch-binding domain-like"/>
    <property type="match status" value="1"/>
</dbReference>
<dbReference type="KEGG" id="sus:Acid_0883"/>
<dbReference type="InParanoid" id="Q02AN4"/>
<dbReference type="InterPro" id="IPR013784">
    <property type="entry name" value="Carb-bd-like_fold"/>
</dbReference>
<dbReference type="InterPro" id="IPR057601">
    <property type="entry name" value="Oar-like_b-barrel"/>
</dbReference>
<keyword evidence="4" id="KW-0812">Transmembrane</keyword>
<dbReference type="AlphaFoldDB" id="Q02AN4"/>
<dbReference type="GO" id="GO:0009279">
    <property type="term" value="C:cell outer membrane"/>
    <property type="evidence" value="ECO:0007669"/>
    <property type="project" value="UniProtKB-SubCell"/>
</dbReference>
<dbReference type="PANTHER" id="PTHR30069:SF46">
    <property type="entry name" value="OAR PROTEIN"/>
    <property type="match status" value="1"/>
</dbReference>
<dbReference type="Gene3D" id="2.40.170.20">
    <property type="entry name" value="TonB-dependent receptor, beta-barrel domain"/>
    <property type="match status" value="1"/>
</dbReference>
<accession>Q02AN4</accession>
<dbReference type="Pfam" id="PF25183">
    <property type="entry name" value="OMP_b-brl_4"/>
    <property type="match status" value="1"/>
</dbReference>
<dbReference type="InterPro" id="IPR039426">
    <property type="entry name" value="TonB-dep_rcpt-like"/>
</dbReference>
<feature type="domain" description="TonB-dependent transporter Oar-like beta-barrel" evidence="7">
    <location>
        <begin position="276"/>
        <end position="1124"/>
    </location>
</feature>
<dbReference type="Pfam" id="PF13620">
    <property type="entry name" value="CarboxypepD_reg"/>
    <property type="match status" value="1"/>
</dbReference>
<name>Q02AN4_SOLUE</name>
<evidence type="ECO:0000256" key="2">
    <source>
        <dbReference type="ARBA" id="ARBA00022448"/>
    </source>
</evidence>